<comment type="similarity">
    <text evidence="2">Belongs to the cytochrome P450 family.</text>
</comment>
<evidence type="ECO:0000256" key="1">
    <source>
        <dbReference type="ARBA" id="ARBA00001971"/>
    </source>
</evidence>
<dbReference type="PANTHER" id="PTHR24305:SF157">
    <property type="entry name" value="N-ACETYLTRYPTOPHAN 6-HYDROXYLASE IVOC-RELATED"/>
    <property type="match status" value="1"/>
</dbReference>
<protein>
    <submittedName>
        <fullName evidence="10">Cytochrome P450</fullName>
    </submittedName>
</protein>
<evidence type="ECO:0000256" key="2">
    <source>
        <dbReference type="ARBA" id="ARBA00010617"/>
    </source>
</evidence>
<dbReference type="SUPFAM" id="SSF48264">
    <property type="entry name" value="Cytochrome P450"/>
    <property type="match status" value="1"/>
</dbReference>
<keyword evidence="7" id="KW-0503">Monooxygenase</keyword>
<evidence type="ECO:0000256" key="6">
    <source>
        <dbReference type="ARBA" id="ARBA00023004"/>
    </source>
</evidence>
<feature type="transmembrane region" description="Helical" evidence="9">
    <location>
        <begin position="20"/>
        <end position="38"/>
    </location>
</feature>
<sequence>MEILGKEIFTKEHMYILRGLCLWSMIYIAAVVFYRLILSPLAKFPGPRLAAATGLYETYYQIVKGGRYTWVIDSLHDKYGPVVRVTPREIHIKDPDYYSTVYAGPGRHRNKDPWFSFIGFPLSIFSTDGYELHRERRKVMGQFFKKNAIVEFEPVIQANVQSLCRHFSTAAKTHKPLELHAAFQTFTSDTVSQHAFGRSNGFHRLEEPEITATWLTQVNWVFEFIRITRHFPILCHFAHFLPTLCAWFVPPFGHVHQLEEDVRHQVRKAIHEHENSDKEKQSMALPVGKGSLTAIYPTILAAPEVTDSEKTFKRLQDDAIFLLIAGTDAPSQALAITMFHLLNNPVPLQKLRAELFAAIPDANTMPSLQLLETLPYLSATVREGLRISSIVTTRLPRSAPDEDLQYQQWHIPAGTLVSMSTYFILRDPEIFLDPATFLPERWLLPQEELNNLQKYLLPASKGTLGCLGPNMAWAWMHLLIGTLIRRFDLALHETTERNVEMTRDNFIGQTDRGYNRVQVKVAEEYQS</sequence>
<evidence type="ECO:0000313" key="10">
    <source>
        <dbReference type="EMBL" id="KAE8391134.1"/>
    </source>
</evidence>
<dbReference type="InterPro" id="IPR002401">
    <property type="entry name" value="Cyt_P450_E_grp-I"/>
</dbReference>
<dbReference type="OrthoDB" id="3945418at2759"/>
<reference evidence="10" key="1">
    <citation type="submission" date="2019-04" db="EMBL/GenBank/DDBJ databases">
        <title>Friends and foes A comparative genomics studyof 23 Aspergillus species from section Flavi.</title>
        <authorList>
            <consortium name="DOE Joint Genome Institute"/>
            <person name="Kjaerbolling I."/>
            <person name="Vesth T."/>
            <person name="Frisvad J.C."/>
            <person name="Nybo J.L."/>
            <person name="Theobald S."/>
            <person name="Kildgaard S."/>
            <person name="Isbrandt T."/>
            <person name="Kuo A."/>
            <person name="Sato A."/>
            <person name="Lyhne E.K."/>
            <person name="Kogle M.E."/>
            <person name="Wiebenga A."/>
            <person name="Kun R.S."/>
            <person name="Lubbers R.J."/>
            <person name="Makela M.R."/>
            <person name="Barry K."/>
            <person name="Chovatia M."/>
            <person name="Clum A."/>
            <person name="Daum C."/>
            <person name="Haridas S."/>
            <person name="He G."/>
            <person name="LaButti K."/>
            <person name="Lipzen A."/>
            <person name="Mondo S."/>
            <person name="Riley R."/>
            <person name="Salamov A."/>
            <person name="Simmons B.A."/>
            <person name="Magnuson J.K."/>
            <person name="Henrissat B."/>
            <person name="Mortensen U.H."/>
            <person name="Larsen T.O."/>
            <person name="Devries R.P."/>
            <person name="Grigoriev I.V."/>
            <person name="Machida M."/>
            <person name="Baker S.E."/>
            <person name="Andersen M.R."/>
        </authorList>
    </citation>
    <scope>NUCLEOTIDE SEQUENCE [LARGE SCALE GENOMIC DNA]</scope>
    <source>
        <strain evidence="10">IBT 14317</strain>
    </source>
</reference>
<evidence type="ECO:0000256" key="3">
    <source>
        <dbReference type="ARBA" id="ARBA00022617"/>
    </source>
</evidence>
<evidence type="ECO:0000256" key="7">
    <source>
        <dbReference type="ARBA" id="ARBA00023033"/>
    </source>
</evidence>
<dbReference type="PRINTS" id="PR00463">
    <property type="entry name" value="EP450I"/>
</dbReference>
<dbReference type="GO" id="GO:0020037">
    <property type="term" value="F:heme binding"/>
    <property type="evidence" value="ECO:0007669"/>
    <property type="project" value="InterPro"/>
</dbReference>
<dbReference type="InterPro" id="IPR001128">
    <property type="entry name" value="Cyt_P450"/>
</dbReference>
<keyword evidence="6 8" id="KW-0408">Iron</keyword>
<dbReference type="EMBL" id="ML735248">
    <property type="protein sequence ID" value="KAE8391134.1"/>
    <property type="molecule type" value="Genomic_DNA"/>
</dbReference>
<dbReference type="InterPro" id="IPR036396">
    <property type="entry name" value="Cyt_P450_sf"/>
</dbReference>
<dbReference type="GO" id="GO:0004497">
    <property type="term" value="F:monooxygenase activity"/>
    <property type="evidence" value="ECO:0007669"/>
    <property type="project" value="UniProtKB-KW"/>
</dbReference>
<keyword evidence="3 8" id="KW-0349">Heme</keyword>
<evidence type="ECO:0000256" key="5">
    <source>
        <dbReference type="ARBA" id="ARBA00023002"/>
    </source>
</evidence>
<keyword evidence="9" id="KW-1133">Transmembrane helix</keyword>
<keyword evidence="4 8" id="KW-0479">Metal-binding</keyword>
<evidence type="ECO:0000256" key="9">
    <source>
        <dbReference type="SAM" id="Phobius"/>
    </source>
</evidence>
<dbReference type="Gene3D" id="1.10.630.10">
    <property type="entry name" value="Cytochrome P450"/>
    <property type="match status" value="1"/>
</dbReference>
<organism evidence="10">
    <name type="scientific">Petromyces alliaceus</name>
    <name type="common">Aspergillus alliaceus</name>
    <dbReference type="NCBI Taxonomy" id="209559"/>
    <lineage>
        <taxon>Eukaryota</taxon>
        <taxon>Fungi</taxon>
        <taxon>Dikarya</taxon>
        <taxon>Ascomycota</taxon>
        <taxon>Pezizomycotina</taxon>
        <taxon>Eurotiomycetes</taxon>
        <taxon>Eurotiomycetidae</taxon>
        <taxon>Eurotiales</taxon>
        <taxon>Aspergillaceae</taxon>
        <taxon>Aspergillus</taxon>
        <taxon>Aspergillus subgen. Circumdati</taxon>
    </lineage>
</organism>
<dbReference type="Proteomes" id="UP000326877">
    <property type="component" value="Unassembled WGS sequence"/>
</dbReference>
<dbReference type="CDD" id="cd11062">
    <property type="entry name" value="CYP58-like"/>
    <property type="match status" value="1"/>
</dbReference>
<dbReference type="InterPro" id="IPR050121">
    <property type="entry name" value="Cytochrome_P450_monoxygenase"/>
</dbReference>
<dbReference type="GO" id="GO:0016705">
    <property type="term" value="F:oxidoreductase activity, acting on paired donors, with incorporation or reduction of molecular oxygen"/>
    <property type="evidence" value="ECO:0007669"/>
    <property type="project" value="InterPro"/>
</dbReference>
<dbReference type="PANTHER" id="PTHR24305">
    <property type="entry name" value="CYTOCHROME P450"/>
    <property type="match status" value="1"/>
</dbReference>
<dbReference type="GO" id="GO:0005506">
    <property type="term" value="F:iron ion binding"/>
    <property type="evidence" value="ECO:0007669"/>
    <property type="project" value="InterPro"/>
</dbReference>
<name>A0A5N7CAF6_PETAA</name>
<dbReference type="Pfam" id="PF00067">
    <property type="entry name" value="p450"/>
    <property type="match status" value="1"/>
</dbReference>
<keyword evidence="9" id="KW-0812">Transmembrane</keyword>
<gene>
    <name evidence="10" type="ORF">BDV23DRAFT_153758</name>
</gene>
<proteinExistence type="inferred from homology"/>
<dbReference type="AlphaFoldDB" id="A0A5N7CAF6"/>
<keyword evidence="9" id="KW-0472">Membrane</keyword>
<accession>A0A5N7CAF6</accession>
<evidence type="ECO:0000256" key="8">
    <source>
        <dbReference type="PIRSR" id="PIRSR602401-1"/>
    </source>
</evidence>
<comment type="cofactor">
    <cofactor evidence="1 8">
        <name>heme</name>
        <dbReference type="ChEBI" id="CHEBI:30413"/>
    </cofactor>
</comment>
<keyword evidence="5" id="KW-0560">Oxidoreductase</keyword>
<evidence type="ECO:0000256" key="4">
    <source>
        <dbReference type="ARBA" id="ARBA00022723"/>
    </source>
</evidence>
<feature type="binding site" description="axial binding residue" evidence="8">
    <location>
        <position position="466"/>
    </location>
    <ligand>
        <name>heme</name>
        <dbReference type="ChEBI" id="CHEBI:30413"/>
    </ligand>
    <ligandPart>
        <name>Fe</name>
        <dbReference type="ChEBI" id="CHEBI:18248"/>
    </ligandPart>
</feature>